<dbReference type="InterPro" id="IPR001356">
    <property type="entry name" value="HD"/>
</dbReference>
<dbReference type="OrthoDB" id="6159439at2759"/>
<dbReference type="AlphaFoldDB" id="A0A9P8PB17"/>
<feature type="DNA-binding region" description="Homeobox" evidence="5">
    <location>
        <begin position="67"/>
        <end position="126"/>
    </location>
</feature>
<evidence type="ECO:0000313" key="9">
    <source>
        <dbReference type="EMBL" id="KAH3667979.1"/>
    </source>
</evidence>
<dbReference type="RefSeq" id="XP_046062393.1">
    <property type="nucleotide sequence ID" value="XM_046202526.1"/>
</dbReference>
<dbReference type="CDD" id="cd00086">
    <property type="entry name" value="homeodomain"/>
    <property type="match status" value="1"/>
</dbReference>
<evidence type="ECO:0000259" key="8">
    <source>
        <dbReference type="PROSITE" id="PS50071"/>
    </source>
</evidence>
<evidence type="ECO:0000313" key="10">
    <source>
        <dbReference type="Proteomes" id="UP000769157"/>
    </source>
</evidence>
<feature type="domain" description="Homeobox" evidence="8">
    <location>
        <begin position="65"/>
        <end position="125"/>
    </location>
</feature>
<dbReference type="GO" id="GO:0030154">
    <property type="term" value="P:cell differentiation"/>
    <property type="evidence" value="ECO:0007669"/>
    <property type="project" value="TreeGrafter"/>
</dbReference>
<dbReference type="InterPro" id="IPR009057">
    <property type="entry name" value="Homeodomain-like_sf"/>
</dbReference>
<feature type="compositionally biased region" description="Low complexity" evidence="7">
    <location>
        <begin position="59"/>
        <end position="69"/>
    </location>
</feature>
<keyword evidence="3 5" id="KW-0371">Homeobox</keyword>
<reference evidence="9" key="1">
    <citation type="journal article" date="2021" name="Open Biol.">
        <title>Shared evolutionary footprints suggest mitochondrial oxidative damage underlies multiple complex I losses in fungi.</title>
        <authorList>
            <person name="Schikora-Tamarit M.A."/>
            <person name="Marcet-Houben M."/>
            <person name="Nosek J."/>
            <person name="Gabaldon T."/>
        </authorList>
    </citation>
    <scope>NUCLEOTIDE SEQUENCE</scope>
    <source>
        <strain evidence="9">CBS6075</strain>
    </source>
</reference>
<dbReference type="GO" id="GO:0000978">
    <property type="term" value="F:RNA polymerase II cis-regulatory region sequence-specific DNA binding"/>
    <property type="evidence" value="ECO:0007669"/>
    <property type="project" value="TreeGrafter"/>
</dbReference>
<evidence type="ECO:0000256" key="7">
    <source>
        <dbReference type="SAM" id="MobiDB-lite"/>
    </source>
</evidence>
<evidence type="ECO:0000256" key="2">
    <source>
        <dbReference type="ARBA" id="ARBA00023125"/>
    </source>
</evidence>
<gene>
    <name evidence="9" type="ORF">OGAPHI_001733</name>
</gene>
<dbReference type="GO" id="GO:0005634">
    <property type="term" value="C:nucleus"/>
    <property type="evidence" value="ECO:0007669"/>
    <property type="project" value="UniProtKB-SubCell"/>
</dbReference>
<dbReference type="SUPFAM" id="SSF46689">
    <property type="entry name" value="Homeodomain-like"/>
    <property type="match status" value="1"/>
</dbReference>
<dbReference type="PANTHER" id="PTHR24324">
    <property type="entry name" value="HOMEOBOX PROTEIN HHEX"/>
    <property type="match status" value="1"/>
</dbReference>
<name>A0A9P8PB17_9ASCO</name>
<dbReference type="InterPro" id="IPR051000">
    <property type="entry name" value="Homeobox_DNA-bind_prot"/>
</dbReference>
<dbReference type="EMBL" id="JAEUBE010000158">
    <property type="protein sequence ID" value="KAH3667979.1"/>
    <property type="molecule type" value="Genomic_DNA"/>
</dbReference>
<reference evidence="9" key="2">
    <citation type="submission" date="2021-01" db="EMBL/GenBank/DDBJ databases">
        <authorList>
            <person name="Schikora-Tamarit M.A."/>
        </authorList>
    </citation>
    <scope>NUCLEOTIDE SEQUENCE</scope>
    <source>
        <strain evidence="9">CBS6075</strain>
    </source>
</reference>
<dbReference type="PROSITE" id="PS50071">
    <property type="entry name" value="HOMEOBOX_2"/>
    <property type="match status" value="1"/>
</dbReference>
<dbReference type="Pfam" id="PF00046">
    <property type="entry name" value="Homeodomain"/>
    <property type="match status" value="1"/>
</dbReference>
<dbReference type="GO" id="GO:0000981">
    <property type="term" value="F:DNA-binding transcription factor activity, RNA polymerase II-specific"/>
    <property type="evidence" value="ECO:0007669"/>
    <property type="project" value="InterPro"/>
</dbReference>
<dbReference type="PROSITE" id="PS00027">
    <property type="entry name" value="HOMEOBOX_1"/>
    <property type="match status" value="1"/>
</dbReference>
<evidence type="ECO:0000256" key="5">
    <source>
        <dbReference type="PROSITE-ProRule" id="PRU00108"/>
    </source>
</evidence>
<keyword evidence="2 5" id="KW-0238">DNA-binding</keyword>
<feature type="region of interest" description="Disordered" evidence="7">
    <location>
        <begin position="135"/>
        <end position="164"/>
    </location>
</feature>
<feature type="region of interest" description="Disordered" evidence="7">
    <location>
        <begin position="1"/>
        <end position="74"/>
    </location>
</feature>
<dbReference type="GeneID" id="70233700"/>
<comment type="subcellular location">
    <subcellularLocation>
        <location evidence="1 5 6">Nucleus</location>
    </subcellularLocation>
</comment>
<keyword evidence="4 5" id="KW-0539">Nucleus</keyword>
<keyword evidence="10" id="KW-1185">Reference proteome</keyword>
<sequence>MSDHDYSSPSQFGMAPFEQFSDHTDFNLDDQDTFHLPPQTADTSADADSEKKTGRNMDQTDQSDQSTQTRRSRASGEILSLLVAEFNRNSNPNTNVRKDIASRTGMTERSVRIWFQNRRAKARKMEKLYQNNGSLHLTDSNARDPQSEPLVKDTQIQNHSHDASMPKRKIEIEINERYSLIDCVSVSVGPWQRIRSGYLDPDSLREVPNLSPRVVYDLMNTTDLLIMLSKKDHELNYFFSGVFQNEKVLFRIFFPLATVLTCSLLNYRTQNSEQREATADSTEQVQLQLAAPPKFAVHFLKDLTTGKEHHNQWSMCEDFSEGQQVVAAFVGEGGTEIPHILTGSLEFLQYLNTFIGTATKVGRPSSFPAPSTEHPILISPSPFADEPNFASLHHDDPSVLRIETPNLELFDGQYDDAGTPHNDLLITKSKGDDDKEDFVYLNQPEEWTDGL</sequence>
<evidence type="ECO:0000256" key="3">
    <source>
        <dbReference type="ARBA" id="ARBA00023155"/>
    </source>
</evidence>
<organism evidence="9 10">
    <name type="scientific">Ogataea philodendri</name>
    <dbReference type="NCBI Taxonomy" id="1378263"/>
    <lineage>
        <taxon>Eukaryota</taxon>
        <taxon>Fungi</taxon>
        <taxon>Dikarya</taxon>
        <taxon>Ascomycota</taxon>
        <taxon>Saccharomycotina</taxon>
        <taxon>Pichiomycetes</taxon>
        <taxon>Pichiales</taxon>
        <taxon>Pichiaceae</taxon>
        <taxon>Ogataea</taxon>
    </lineage>
</organism>
<evidence type="ECO:0000256" key="6">
    <source>
        <dbReference type="RuleBase" id="RU000682"/>
    </source>
</evidence>
<evidence type="ECO:0000256" key="1">
    <source>
        <dbReference type="ARBA" id="ARBA00004123"/>
    </source>
</evidence>
<accession>A0A9P8PB17</accession>
<dbReference type="SMART" id="SM00389">
    <property type="entry name" value="HOX"/>
    <property type="match status" value="1"/>
</dbReference>
<dbReference type="Proteomes" id="UP000769157">
    <property type="component" value="Unassembled WGS sequence"/>
</dbReference>
<evidence type="ECO:0000256" key="4">
    <source>
        <dbReference type="ARBA" id="ARBA00023242"/>
    </source>
</evidence>
<proteinExistence type="predicted"/>
<dbReference type="InterPro" id="IPR017970">
    <property type="entry name" value="Homeobox_CS"/>
</dbReference>
<dbReference type="PANTHER" id="PTHR24324:SF5">
    <property type="entry name" value="HEMATOPOIETICALLY-EXPRESSED HOMEOBOX PROTEIN HHEX"/>
    <property type="match status" value="1"/>
</dbReference>
<dbReference type="Gene3D" id="1.10.10.60">
    <property type="entry name" value="Homeodomain-like"/>
    <property type="match status" value="1"/>
</dbReference>
<comment type="caution">
    <text evidence="9">The sequence shown here is derived from an EMBL/GenBank/DDBJ whole genome shotgun (WGS) entry which is preliminary data.</text>
</comment>
<protein>
    <recommendedName>
        <fullName evidence="8">Homeobox domain-containing protein</fullName>
    </recommendedName>
</protein>